<proteinExistence type="predicted"/>
<dbReference type="InterPro" id="IPR024983">
    <property type="entry name" value="CHAT_dom"/>
</dbReference>
<dbReference type="OrthoDB" id="5040840at2759"/>
<sequence length="1341" mass="150361">MDFDHFLDLCGRSPFAEEYRGDLDAVWGLLQKEQPKADAEPGARAEYLRCSSIYSILIGRFGDAYNSLDELQGILDQVSPEWGLRFTNYSLLADYTRRYPPSLHFYHERGRPVNVAMLSDIVGPFDIMQRMLANVNKYMAQGVIRDQGFCQILGAASGFPLLLRNAISLYHPLSPGNGINANTKDPAAVLEALSKFSASLMKYRDLSENNGAKGIAIYLGELILELHLACQSPASADIMKEMYQKCDSISDYAGLARLKMMEGDSLVGPGFTSPLSLNIIIADSFSGTADDSIWDPIEFDLKVTYSSKARDCYDAALKLFQTSGSKRGQAAVLLRQACCLHNSVRHERITNPQDLDTLAEAELKLKCSMELFGRDETNIQIARAHQILIGITKGNPREAKETASAIGRWGAEARNEIVVHFIAVLFLRFAHQEWFKFSNMDTALLGWECAYEVAKPIGDVIPLFQSVVSRASVHHEMFNSDACRIFIEEALGMLDEVIEYLDSKIESSGDDQLGKTDKSTLLTSKSNLLWTFSHKVNSIYLRLEDLQRFHDFQTKLAFWIENDPCFHHFREQLQGEDRTWAFDPAITYPPSKIKRIWKKALADDAAKMAYGSAEISYRRLLEEGDVAKAEACFNQFIEQAENKLERLWTRDLYRILACERVGDATKAREILDSMTDNELFDGNIDDFQQGYGVRGSFSTVAENALSFCVFGCDLDRGHRVIDIICKISPTFFEQQSESALDFSFRLGFFGAVMRDRRPLAELAFSKLLEARNIIDRRRLQTTDLDAKIGSSMAAWTTEVYLNLARICLSWNDSKTPIELASKYDHGHFEDISWKEHALLFVEMSRARAVLESLQSQAKEAQRVSGAPKVAPLTAAVHKRRLLRSLSSLRSLTPEQEKEITDLREEIKTLEQDGNLSSATTFIETVNSIIQPQQLYKSIDDNAVVIEATFGPRGLVAFAITREGIQQAIQGPTRNFDIRRPVMLSMKILREMTGYAGEEEENRKRKIKELTKGISDILLSPFTETIRSKSHVIFSLSDPLTAFPFSILPFDGKPLIMHAAVSQVPSLTVLYYLSQRESESVAPSVSVLAKSPQETDEPLGATRGGTEVNLHMAGIEAVNIARMFATWPIEASHLSRKDFQKYVEGGSRIMHVGTHGDINYRNPLLSSISIGHGQDFRVVDMSATRSRVNLLVFAACLSGFGKATIGSEVLGFSHVVLSTGCQAYMGSLWKVSDFGSMFLMTLFYRRLKSHPELTVGELVRQAQLDLFSMDGDRASVLLDEMVEPWETQEQGGSESAAEFVPDAEFLVLTLRMILSQLDWTSPFYWAPFTLVGYGGFRFMGQD</sequence>
<evidence type="ECO:0000313" key="3">
    <source>
        <dbReference type="EMBL" id="KAJ5379033.1"/>
    </source>
</evidence>
<evidence type="ECO:0000256" key="1">
    <source>
        <dbReference type="SAM" id="MobiDB-lite"/>
    </source>
</evidence>
<feature type="domain" description="CHAT" evidence="2">
    <location>
        <begin position="1011"/>
        <end position="1331"/>
    </location>
</feature>
<reference evidence="3" key="2">
    <citation type="journal article" date="2023" name="IMA Fungus">
        <title>Comparative genomic study of the Penicillium genus elucidates a diverse pangenome and 15 lateral gene transfer events.</title>
        <authorList>
            <person name="Petersen C."/>
            <person name="Sorensen T."/>
            <person name="Nielsen M.R."/>
            <person name="Sondergaard T.E."/>
            <person name="Sorensen J.L."/>
            <person name="Fitzpatrick D.A."/>
            <person name="Frisvad J.C."/>
            <person name="Nielsen K.L."/>
        </authorList>
    </citation>
    <scope>NUCLEOTIDE SEQUENCE</scope>
    <source>
        <strain evidence="3">IBT 29677</strain>
    </source>
</reference>
<dbReference type="EMBL" id="JAPZBU010000011">
    <property type="protein sequence ID" value="KAJ5379033.1"/>
    <property type="molecule type" value="Genomic_DNA"/>
</dbReference>
<dbReference type="Proteomes" id="UP001147747">
    <property type="component" value="Unassembled WGS sequence"/>
</dbReference>
<keyword evidence="4" id="KW-1185">Reference proteome</keyword>
<organism evidence="3 4">
    <name type="scientific">Penicillium cosmopolitanum</name>
    <dbReference type="NCBI Taxonomy" id="1131564"/>
    <lineage>
        <taxon>Eukaryota</taxon>
        <taxon>Fungi</taxon>
        <taxon>Dikarya</taxon>
        <taxon>Ascomycota</taxon>
        <taxon>Pezizomycotina</taxon>
        <taxon>Eurotiomycetes</taxon>
        <taxon>Eurotiomycetidae</taxon>
        <taxon>Eurotiales</taxon>
        <taxon>Aspergillaceae</taxon>
        <taxon>Penicillium</taxon>
    </lineage>
</organism>
<gene>
    <name evidence="3" type="ORF">N7509_012152</name>
</gene>
<comment type="caution">
    <text evidence="3">The sequence shown here is derived from an EMBL/GenBank/DDBJ whole genome shotgun (WGS) entry which is preliminary data.</text>
</comment>
<dbReference type="GeneID" id="81375769"/>
<dbReference type="RefSeq" id="XP_056482819.1">
    <property type="nucleotide sequence ID" value="XM_056636789.1"/>
</dbReference>
<dbReference type="Pfam" id="PF12770">
    <property type="entry name" value="CHAT"/>
    <property type="match status" value="1"/>
</dbReference>
<accession>A0A9W9SMF3</accession>
<evidence type="ECO:0000259" key="2">
    <source>
        <dbReference type="Pfam" id="PF12770"/>
    </source>
</evidence>
<reference evidence="3" key="1">
    <citation type="submission" date="2022-12" db="EMBL/GenBank/DDBJ databases">
        <authorList>
            <person name="Petersen C."/>
        </authorList>
    </citation>
    <scope>NUCLEOTIDE SEQUENCE</scope>
    <source>
        <strain evidence="3">IBT 29677</strain>
    </source>
</reference>
<name>A0A9W9SMF3_9EURO</name>
<evidence type="ECO:0000313" key="4">
    <source>
        <dbReference type="Proteomes" id="UP001147747"/>
    </source>
</evidence>
<feature type="region of interest" description="Disordered" evidence="1">
    <location>
        <begin position="1083"/>
        <end position="1102"/>
    </location>
</feature>
<protein>
    <recommendedName>
        <fullName evidence="2">CHAT domain-containing protein</fullName>
    </recommendedName>
</protein>